<feature type="transmembrane region" description="Helical" evidence="1">
    <location>
        <begin position="367"/>
        <end position="388"/>
    </location>
</feature>
<reference evidence="2" key="1">
    <citation type="journal article" date="2023" name="Genome Biol. Evol.">
        <title>Long-read-based Genome Assembly of Drosophila gunungcola Reveals Fewer Chemosensory Genes in Flower-breeding Species.</title>
        <authorList>
            <person name="Negi A."/>
            <person name="Liao B.Y."/>
            <person name="Yeh S.D."/>
        </authorList>
    </citation>
    <scope>NUCLEOTIDE SEQUENCE</scope>
    <source>
        <strain evidence="2">Sukarami</strain>
    </source>
</reference>
<keyword evidence="1" id="KW-0472">Membrane</keyword>
<feature type="transmembrane region" description="Helical" evidence="1">
    <location>
        <begin position="435"/>
        <end position="457"/>
    </location>
</feature>
<dbReference type="AlphaFoldDB" id="A0A9P9YVD4"/>
<organism evidence="2 3">
    <name type="scientific">Drosophila gunungcola</name>
    <name type="common">fruit fly</name>
    <dbReference type="NCBI Taxonomy" id="103775"/>
    <lineage>
        <taxon>Eukaryota</taxon>
        <taxon>Metazoa</taxon>
        <taxon>Ecdysozoa</taxon>
        <taxon>Arthropoda</taxon>
        <taxon>Hexapoda</taxon>
        <taxon>Insecta</taxon>
        <taxon>Pterygota</taxon>
        <taxon>Neoptera</taxon>
        <taxon>Endopterygota</taxon>
        <taxon>Diptera</taxon>
        <taxon>Brachycera</taxon>
        <taxon>Muscomorpha</taxon>
        <taxon>Ephydroidea</taxon>
        <taxon>Drosophilidae</taxon>
        <taxon>Drosophila</taxon>
        <taxon>Sophophora</taxon>
    </lineage>
</organism>
<feature type="transmembrane region" description="Helical" evidence="1">
    <location>
        <begin position="44"/>
        <end position="66"/>
    </location>
</feature>
<dbReference type="InterPro" id="IPR049352">
    <property type="entry name" value="Rost"/>
</dbReference>
<feature type="transmembrane region" description="Helical" evidence="1">
    <location>
        <begin position="290"/>
        <end position="311"/>
    </location>
</feature>
<feature type="transmembrane region" description="Helical" evidence="1">
    <location>
        <begin position="210"/>
        <end position="230"/>
    </location>
</feature>
<evidence type="ECO:0000256" key="1">
    <source>
        <dbReference type="SAM" id="Phobius"/>
    </source>
</evidence>
<sequence>MRDQSQEPCCLPLKEEFQRSKFSLHHDDPGAFCRSQWQKGERSLIWLLYRWILAGFFAGGVIGSMVDAFNGGRWFIYLTDWGFSLCFFCCTYGAVIATIYFIKPLYFAPGSRALKIYWISHYTTVVLAMLITLVFWAALYPSMPEMGADLYNLWAHAFNSVCMILDCFMVAFPTRIMHFVYPLIAGLTYGLFSLIYFWSGGVDPLGNRFIYFILDWEQPGLAIGSICGCVEEFQRSKISLHFEDPGVFCRSQWQKGDRNLIWVLYRWILAAFFAAGVIGSMMQDFNGGRWFIFLTDWGFTLCLFTCTYGAVIATINYINPSYFAAGDRSLKIYWISHYTTSVLSMLITTVFWAALSNTMPEIAGELYNLWCHAFNSICMVFDCFMVAYPNRLMHFIYPFSVVLVFLVHSLIYYWAGGTDMDGNRFIYFALDWARPGLAIGFVCAALFLICCFAFVAFGIYRLRIAMFNCCGKEQEETPALQPTPKQSSLAV</sequence>
<dbReference type="PANTHER" id="PTHR12242">
    <property type="entry name" value="OS02G0130600 PROTEIN-RELATED"/>
    <property type="match status" value="1"/>
</dbReference>
<feature type="transmembrane region" description="Helical" evidence="1">
    <location>
        <begin position="151"/>
        <end position="172"/>
    </location>
</feature>
<name>A0A9P9YVD4_9MUSC</name>
<accession>A0A9P9YVD4</accession>
<feature type="transmembrane region" description="Helical" evidence="1">
    <location>
        <begin position="81"/>
        <end position="102"/>
    </location>
</feature>
<dbReference type="Pfam" id="PF21534">
    <property type="entry name" value="Rost"/>
    <property type="match status" value="2"/>
</dbReference>
<gene>
    <name evidence="2" type="ORF">M5D96_005192</name>
</gene>
<feature type="transmembrane region" description="Helical" evidence="1">
    <location>
        <begin position="260"/>
        <end position="278"/>
    </location>
</feature>
<dbReference type="EMBL" id="JAMKOV010000002">
    <property type="protein sequence ID" value="KAI8043854.1"/>
    <property type="molecule type" value="Genomic_DNA"/>
</dbReference>
<keyword evidence="1" id="KW-1133">Transmembrane helix</keyword>
<dbReference type="PANTHER" id="PTHR12242:SF46">
    <property type="entry name" value="IP08657P-RELATED"/>
    <property type="match status" value="1"/>
</dbReference>
<dbReference type="GO" id="GO:0016020">
    <property type="term" value="C:membrane"/>
    <property type="evidence" value="ECO:0007669"/>
    <property type="project" value="TreeGrafter"/>
</dbReference>
<protein>
    <submittedName>
        <fullName evidence="2">Uncharacterized protein</fullName>
    </submittedName>
</protein>
<feature type="transmembrane region" description="Helical" evidence="1">
    <location>
        <begin position="395"/>
        <end position="415"/>
    </location>
</feature>
<dbReference type="Proteomes" id="UP001059596">
    <property type="component" value="Unassembled WGS sequence"/>
</dbReference>
<evidence type="ECO:0000313" key="3">
    <source>
        <dbReference type="Proteomes" id="UP001059596"/>
    </source>
</evidence>
<comment type="caution">
    <text evidence="2">The sequence shown here is derived from an EMBL/GenBank/DDBJ whole genome shotgun (WGS) entry which is preliminary data.</text>
</comment>
<feature type="transmembrane region" description="Helical" evidence="1">
    <location>
        <begin position="114"/>
        <end position="139"/>
    </location>
</feature>
<keyword evidence="3" id="KW-1185">Reference proteome</keyword>
<feature type="transmembrane region" description="Helical" evidence="1">
    <location>
        <begin position="179"/>
        <end position="198"/>
    </location>
</feature>
<keyword evidence="1" id="KW-0812">Transmembrane</keyword>
<evidence type="ECO:0000313" key="2">
    <source>
        <dbReference type="EMBL" id="KAI8043854.1"/>
    </source>
</evidence>
<proteinExistence type="predicted"/>
<feature type="transmembrane region" description="Helical" evidence="1">
    <location>
        <begin position="332"/>
        <end position="355"/>
    </location>
</feature>